<dbReference type="PANTHER" id="PTHR24260:SF132">
    <property type="entry name" value="PEPTIDASE S1 DOMAIN-CONTAINING PROTEIN"/>
    <property type="match status" value="1"/>
</dbReference>
<organism evidence="4 5">
    <name type="scientific">Ostreobium quekettii</name>
    <dbReference type="NCBI Taxonomy" id="121088"/>
    <lineage>
        <taxon>Eukaryota</taxon>
        <taxon>Viridiplantae</taxon>
        <taxon>Chlorophyta</taxon>
        <taxon>core chlorophytes</taxon>
        <taxon>Ulvophyceae</taxon>
        <taxon>TCBD clade</taxon>
        <taxon>Bryopsidales</taxon>
        <taxon>Ostreobineae</taxon>
        <taxon>Ostreobiaceae</taxon>
        <taxon>Ostreobium</taxon>
    </lineage>
</organism>
<dbReference type="Proteomes" id="UP000708148">
    <property type="component" value="Unassembled WGS sequence"/>
</dbReference>
<evidence type="ECO:0000256" key="2">
    <source>
        <dbReference type="SAM" id="SignalP"/>
    </source>
</evidence>
<dbReference type="SMART" id="SM00020">
    <property type="entry name" value="Tryp_SPc"/>
    <property type="match status" value="1"/>
</dbReference>
<dbReference type="EMBL" id="CAJHUC010000542">
    <property type="protein sequence ID" value="CAD7696773.1"/>
    <property type="molecule type" value="Genomic_DNA"/>
</dbReference>
<reference evidence="4" key="1">
    <citation type="submission" date="2020-12" db="EMBL/GenBank/DDBJ databases">
        <authorList>
            <person name="Iha C."/>
        </authorList>
    </citation>
    <scope>NUCLEOTIDE SEQUENCE</scope>
</reference>
<gene>
    <name evidence="4" type="ORF">OSTQU699_LOCUS2134</name>
</gene>
<dbReference type="InterPro" id="IPR001314">
    <property type="entry name" value="Peptidase_S1A"/>
</dbReference>
<evidence type="ECO:0000313" key="4">
    <source>
        <dbReference type="EMBL" id="CAD7696773.1"/>
    </source>
</evidence>
<dbReference type="InterPro" id="IPR043504">
    <property type="entry name" value="Peptidase_S1_PA_chymotrypsin"/>
</dbReference>
<feature type="chain" id="PRO_5035820475" description="Peptidase S1 domain-containing protein" evidence="2">
    <location>
        <begin position="24"/>
        <end position="622"/>
    </location>
</feature>
<feature type="domain" description="Peptidase S1" evidence="3">
    <location>
        <begin position="278"/>
        <end position="523"/>
    </location>
</feature>
<feature type="signal peptide" evidence="2">
    <location>
        <begin position="1"/>
        <end position="23"/>
    </location>
</feature>
<accession>A0A8S1IS68</accession>
<keyword evidence="5" id="KW-1185">Reference proteome</keyword>
<comment type="caution">
    <text evidence="4">The sequence shown here is derived from an EMBL/GenBank/DDBJ whole genome shotgun (WGS) entry which is preliminary data.</text>
</comment>
<evidence type="ECO:0000259" key="3">
    <source>
        <dbReference type="PROSITE" id="PS50240"/>
    </source>
</evidence>
<keyword evidence="1" id="KW-0812">Transmembrane</keyword>
<keyword evidence="1" id="KW-0472">Membrane</keyword>
<dbReference type="InterPro" id="IPR051333">
    <property type="entry name" value="CLIP_Serine_Protease"/>
</dbReference>
<sequence>MLRATATLLPTSVLLFFVGISYGELEMSAGGWATVPKYRFPAVVTIRIRGQGTFGGVLINDCFVLTSAQLLDSHDRPPVTVLVHDIEKGGTRLEFGVDDVYIHPSWTGNFREGYDVALIRLNRPAASPVAILAEPPSHLLPNSKVFVLRSGEDIQLAEFHVVPSGFYPDLGQLEPHMLCAISHHANLSPGDLGGPVILPHIRSGEMAQNLGSNNLSEILQGTPEMDIVVGVLSHANFSLVHPGASIFTSVSSIEKWIDNVTSSDLDKNRDRNIKFWSVKGSSRCSGKPYHRTSKIPQSKRGWIRAPRGRLKAFVSVRGRGRDHACGGVMIGKRHVLTSANCINVVGPNPIVIIGVQGIDDDRRVEGVQEHRAEMAHIHPMWNGNVEEGYDAALLRLSRNADAPLTNLPNQKYDLQPESMVWGFKLGPALEMAQFRVVANEECPRMSSLGAGMFCAYSESAFMEPGSSGSPLLIAKTDDVKQWDANKDLLVGIVSCANYSSLQNSGVGCVLISSIESWIQQVVSPQAPFLDWSQILDTIHEHITSLPVVENLRLLTQNWLQAYAEVLQPYIVQVRYCKYSASFAIGCLLPLLLSNFCVVFWTKCDANSGANDWMLCGARTACP</sequence>
<feature type="domain" description="Peptidase S1" evidence="3">
    <location>
        <begin position="28"/>
        <end position="262"/>
    </location>
</feature>
<dbReference type="AlphaFoldDB" id="A0A8S1IS68"/>
<evidence type="ECO:0000313" key="5">
    <source>
        <dbReference type="Proteomes" id="UP000708148"/>
    </source>
</evidence>
<dbReference type="SUPFAM" id="SSF50494">
    <property type="entry name" value="Trypsin-like serine proteases"/>
    <property type="match status" value="2"/>
</dbReference>
<dbReference type="InterPro" id="IPR001254">
    <property type="entry name" value="Trypsin_dom"/>
</dbReference>
<keyword evidence="2" id="KW-0732">Signal</keyword>
<dbReference type="PROSITE" id="PS50240">
    <property type="entry name" value="TRYPSIN_DOM"/>
    <property type="match status" value="2"/>
</dbReference>
<evidence type="ECO:0000256" key="1">
    <source>
        <dbReference type="SAM" id="Phobius"/>
    </source>
</evidence>
<name>A0A8S1IS68_9CHLO</name>
<dbReference type="InterPro" id="IPR009003">
    <property type="entry name" value="Peptidase_S1_PA"/>
</dbReference>
<dbReference type="PRINTS" id="PR00722">
    <property type="entry name" value="CHYMOTRYPSIN"/>
</dbReference>
<dbReference type="GO" id="GO:0004252">
    <property type="term" value="F:serine-type endopeptidase activity"/>
    <property type="evidence" value="ECO:0007669"/>
    <property type="project" value="InterPro"/>
</dbReference>
<protein>
    <recommendedName>
        <fullName evidence="3">Peptidase S1 domain-containing protein</fullName>
    </recommendedName>
</protein>
<feature type="transmembrane region" description="Helical" evidence="1">
    <location>
        <begin position="578"/>
        <end position="600"/>
    </location>
</feature>
<dbReference type="OrthoDB" id="10059102at2759"/>
<dbReference type="PANTHER" id="PTHR24260">
    <property type="match status" value="1"/>
</dbReference>
<dbReference type="Pfam" id="PF00089">
    <property type="entry name" value="Trypsin"/>
    <property type="match status" value="2"/>
</dbReference>
<proteinExistence type="predicted"/>
<dbReference type="Gene3D" id="2.40.10.10">
    <property type="entry name" value="Trypsin-like serine proteases"/>
    <property type="match status" value="4"/>
</dbReference>
<dbReference type="GO" id="GO:0006508">
    <property type="term" value="P:proteolysis"/>
    <property type="evidence" value="ECO:0007669"/>
    <property type="project" value="InterPro"/>
</dbReference>
<keyword evidence="1" id="KW-1133">Transmembrane helix</keyword>